<dbReference type="OrthoDB" id="2755811at2759"/>
<name>A0A5M3MF77_CONPW</name>
<dbReference type="GeneID" id="19203654"/>
<proteinExistence type="predicted"/>
<feature type="compositionally biased region" description="Basic residues" evidence="1">
    <location>
        <begin position="149"/>
        <end position="167"/>
    </location>
</feature>
<feature type="compositionally biased region" description="Acidic residues" evidence="1">
    <location>
        <begin position="194"/>
        <end position="205"/>
    </location>
</feature>
<feature type="compositionally biased region" description="Basic residues" evidence="1">
    <location>
        <begin position="213"/>
        <end position="225"/>
    </location>
</feature>
<accession>A0A5M3MF77</accession>
<feature type="compositionally biased region" description="Low complexity" evidence="1">
    <location>
        <begin position="307"/>
        <end position="319"/>
    </location>
</feature>
<keyword evidence="4" id="KW-1185">Reference proteome</keyword>
<dbReference type="Proteomes" id="UP000053558">
    <property type="component" value="Unassembled WGS sequence"/>
</dbReference>
<feature type="domain" description="DUF6532" evidence="2">
    <location>
        <begin position="426"/>
        <end position="598"/>
    </location>
</feature>
<organism evidence="3 4">
    <name type="scientific">Coniophora puteana (strain RWD-64-598)</name>
    <name type="common">Brown rot fungus</name>
    <dbReference type="NCBI Taxonomy" id="741705"/>
    <lineage>
        <taxon>Eukaryota</taxon>
        <taxon>Fungi</taxon>
        <taxon>Dikarya</taxon>
        <taxon>Basidiomycota</taxon>
        <taxon>Agaricomycotina</taxon>
        <taxon>Agaricomycetes</taxon>
        <taxon>Agaricomycetidae</taxon>
        <taxon>Boletales</taxon>
        <taxon>Coniophorineae</taxon>
        <taxon>Coniophoraceae</taxon>
        <taxon>Coniophora</taxon>
    </lineage>
</organism>
<protein>
    <recommendedName>
        <fullName evidence="2">DUF6532 domain-containing protein</fullName>
    </recommendedName>
</protein>
<evidence type="ECO:0000256" key="1">
    <source>
        <dbReference type="SAM" id="MobiDB-lite"/>
    </source>
</evidence>
<feature type="compositionally biased region" description="Basic and acidic residues" evidence="1">
    <location>
        <begin position="249"/>
        <end position="259"/>
    </location>
</feature>
<sequence length="677" mass="73325">MDTTDSTPARFKRGKQTAEYAQAIRNLQPGGQQRTSAQKQQDNAANELAKQATKASVAKKRQKNIHRIAEIENAQLQDDQTYGNLSANAVATRELSQCSKKVTTLDCVDAMDEKWEEDDGEDSDKYTEESDNDGGDNDDNDEESSPVKPSKRSTKAKGKQKTSKKTRSIRDEVKALKMALAAATKRKRMSVESSSEDNGDNEEDEPVKNSKIASRKGSKGKRVKRSVASGLAADWQKQAKGNKVKSKAHSHDADVHNNLEDADTFIPIPDPLELSRASSRSSFYDPTARTDDAPDIGGKFDEDESEAALARARASKASKVSQGATADRSANAGESLKPNSRSTAQMGLVITAVNADTAIEKVITGTSAGTPGGDPPGGGRSMYADLPFVNEEGFKRRWEVVIRRTCNWAGTVDDPWGTNTHPDLSHTIQAAWAAAFADHPRPDVRIFNTDGNQVILKLVTDSLNTWRSEFGKRAIKLLHNFFQSSLTHKDLQDKRAKWVSLMSASPGDPRPPFLYAAPHDRTGAWRSPLVLQTFALHIRRAAVPTAWGAAAASGHGDKPHAQAAEDRLPPFPVGALALSAAAVERALFVFKDGDNAKEKRGSDGSRLKIPGVSFDGMWAPRTSEFVKKGTKIISATGWVKVFDATAPYLPTNNPPAPATNGEATLPTMGEIAISDDE</sequence>
<comment type="caution">
    <text evidence="3">The sequence shown here is derived from an EMBL/GenBank/DDBJ whole genome shotgun (WGS) entry which is preliminary data.</text>
</comment>
<dbReference type="OMA" id="NTWRSEF"/>
<dbReference type="RefSeq" id="XP_007772060.1">
    <property type="nucleotide sequence ID" value="XM_007773870.1"/>
</dbReference>
<gene>
    <name evidence="3" type="ORF">CONPUDRAFT_156873</name>
</gene>
<feature type="region of interest" description="Disordered" evidence="1">
    <location>
        <begin position="112"/>
        <end position="340"/>
    </location>
</feature>
<dbReference type="KEGG" id="cput:CONPUDRAFT_156873"/>
<evidence type="ECO:0000313" key="3">
    <source>
        <dbReference type="EMBL" id="EIW77687.1"/>
    </source>
</evidence>
<evidence type="ECO:0000259" key="2">
    <source>
        <dbReference type="Pfam" id="PF20149"/>
    </source>
</evidence>
<dbReference type="InterPro" id="IPR045341">
    <property type="entry name" value="DUF6532"/>
</dbReference>
<dbReference type="EMBL" id="JH711583">
    <property type="protein sequence ID" value="EIW77687.1"/>
    <property type="molecule type" value="Genomic_DNA"/>
</dbReference>
<feature type="compositionally biased region" description="Acidic residues" evidence="1">
    <location>
        <begin position="129"/>
        <end position="144"/>
    </location>
</feature>
<dbReference type="AlphaFoldDB" id="A0A5M3MF77"/>
<evidence type="ECO:0000313" key="4">
    <source>
        <dbReference type="Proteomes" id="UP000053558"/>
    </source>
</evidence>
<reference evidence="4" key="1">
    <citation type="journal article" date="2012" name="Science">
        <title>The Paleozoic origin of enzymatic lignin decomposition reconstructed from 31 fungal genomes.</title>
        <authorList>
            <person name="Floudas D."/>
            <person name="Binder M."/>
            <person name="Riley R."/>
            <person name="Barry K."/>
            <person name="Blanchette R.A."/>
            <person name="Henrissat B."/>
            <person name="Martinez A.T."/>
            <person name="Otillar R."/>
            <person name="Spatafora J.W."/>
            <person name="Yadav J.S."/>
            <person name="Aerts A."/>
            <person name="Benoit I."/>
            <person name="Boyd A."/>
            <person name="Carlson A."/>
            <person name="Copeland A."/>
            <person name="Coutinho P.M."/>
            <person name="de Vries R.P."/>
            <person name="Ferreira P."/>
            <person name="Findley K."/>
            <person name="Foster B."/>
            <person name="Gaskell J."/>
            <person name="Glotzer D."/>
            <person name="Gorecki P."/>
            <person name="Heitman J."/>
            <person name="Hesse C."/>
            <person name="Hori C."/>
            <person name="Igarashi K."/>
            <person name="Jurgens J.A."/>
            <person name="Kallen N."/>
            <person name="Kersten P."/>
            <person name="Kohler A."/>
            <person name="Kuees U."/>
            <person name="Kumar T.K.A."/>
            <person name="Kuo A."/>
            <person name="LaButti K."/>
            <person name="Larrondo L.F."/>
            <person name="Lindquist E."/>
            <person name="Ling A."/>
            <person name="Lombard V."/>
            <person name="Lucas S."/>
            <person name="Lundell T."/>
            <person name="Martin R."/>
            <person name="McLaughlin D.J."/>
            <person name="Morgenstern I."/>
            <person name="Morin E."/>
            <person name="Murat C."/>
            <person name="Nagy L.G."/>
            <person name="Nolan M."/>
            <person name="Ohm R.A."/>
            <person name="Patyshakuliyeva A."/>
            <person name="Rokas A."/>
            <person name="Ruiz-Duenas F.J."/>
            <person name="Sabat G."/>
            <person name="Salamov A."/>
            <person name="Samejima M."/>
            <person name="Schmutz J."/>
            <person name="Slot J.C."/>
            <person name="St John F."/>
            <person name="Stenlid J."/>
            <person name="Sun H."/>
            <person name="Sun S."/>
            <person name="Syed K."/>
            <person name="Tsang A."/>
            <person name="Wiebenga A."/>
            <person name="Young D."/>
            <person name="Pisabarro A."/>
            <person name="Eastwood D.C."/>
            <person name="Martin F."/>
            <person name="Cullen D."/>
            <person name="Grigoriev I.V."/>
            <person name="Hibbett D.S."/>
        </authorList>
    </citation>
    <scope>NUCLEOTIDE SEQUENCE [LARGE SCALE GENOMIC DNA]</scope>
    <source>
        <strain evidence="4">RWD-64-598 SS2</strain>
    </source>
</reference>
<dbReference type="Pfam" id="PF20149">
    <property type="entry name" value="DUF6532"/>
    <property type="match status" value="1"/>
</dbReference>
<feature type="compositionally biased region" description="Polar residues" evidence="1">
    <location>
        <begin position="29"/>
        <end position="44"/>
    </location>
</feature>
<feature type="region of interest" description="Disordered" evidence="1">
    <location>
        <begin position="28"/>
        <end position="60"/>
    </location>
</feature>